<dbReference type="InterPro" id="IPR005000">
    <property type="entry name" value="Aldolase/citrate-lyase_domain"/>
</dbReference>
<dbReference type="InterPro" id="IPR050251">
    <property type="entry name" value="HpcH-HpaI_aldolase"/>
</dbReference>
<dbReference type="Gene3D" id="3.20.20.60">
    <property type="entry name" value="Phosphoenolpyruvate-binding domains"/>
    <property type="match status" value="1"/>
</dbReference>
<dbReference type="InterPro" id="IPR012689">
    <property type="entry name" value="HpaI"/>
</dbReference>
<comment type="caution">
    <text evidence="8">The sequence shown here is derived from an EMBL/GenBank/DDBJ whole genome shotgun (WGS) entry which is preliminary data.</text>
</comment>
<dbReference type="EMBL" id="JACHBK010000018">
    <property type="protein sequence ID" value="MBB5539211.1"/>
    <property type="molecule type" value="Genomic_DNA"/>
</dbReference>
<evidence type="ECO:0000259" key="7">
    <source>
        <dbReference type="Pfam" id="PF03328"/>
    </source>
</evidence>
<evidence type="ECO:0000256" key="5">
    <source>
        <dbReference type="ARBA" id="ARBA00023317"/>
    </source>
</evidence>
<gene>
    <name evidence="8" type="ORF">GGD55_005958</name>
</gene>
<dbReference type="AlphaFoldDB" id="A0A7W8XBX6"/>
<proteinExistence type="inferred from homology"/>
<protein>
    <submittedName>
        <fullName evidence="8">4-hydroxy-2-oxoheptanedioate aldolase</fullName>
        <ecNumber evidence="8">4.1.2.52</ecNumber>
    </submittedName>
</protein>
<organism evidence="8 9">
    <name type="scientific">Rhizobium giardinii</name>
    <dbReference type="NCBI Taxonomy" id="56731"/>
    <lineage>
        <taxon>Bacteria</taxon>
        <taxon>Pseudomonadati</taxon>
        <taxon>Pseudomonadota</taxon>
        <taxon>Alphaproteobacteria</taxon>
        <taxon>Hyphomicrobiales</taxon>
        <taxon>Rhizobiaceae</taxon>
        <taxon>Rhizobium/Agrobacterium group</taxon>
        <taxon>Rhizobium</taxon>
    </lineage>
</organism>
<comment type="similarity">
    <text evidence="2">Belongs to the HpcH/HpaI aldolase family.</text>
</comment>
<evidence type="ECO:0000256" key="2">
    <source>
        <dbReference type="ARBA" id="ARBA00005568"/>
    </source>
</evidence>
<evidence type="ECO:0000256" key="6">
    <source>
        <dbReference type="ARBA" id="ARBA00045074"/>
    </source>
</evidence>
<dbReference type="GO" id="GO:0016832">
    <property type="term" value="F:aldehyde-lyase activity"/>
    <property type="evidence" value="ECO:0007669"/>
    <property type="project" value="TreeGrafter"/>
</dbReference>
<reference evidence="8 9" key="1">
    <citation type="submission" date="2020-08" db="EMBL/GenBank/DDBJ databases">
        <title>Genomic Encyclopedia of Type Strains, Phase IV (KMG-V): Genome sequencing to study the core and pangenomes of soil and plant-associated prokaryotes.</title>
        <authorList>
            <person name="Whitman W."/>
        </authorList>
    </citation>
    <scope>NUCLEOTIDE SEQUENCE [LARGE SCALE GENOMIC DNA]</scope>
    <source>
        <strain evidence="8 9">SEMIA 4084</strain>
    </source>
</reference>
<dbReference type="Proteomes" id="UP000585507">
    <property type="component" value="Unassembled WGS sequence"/>
</dbReference>
<accession>A0A7W8XBX6</accession>
<comment type="cofactor">
    <cofactor evidence="1">
        <name>a divalent metal cation</name>
        <dbReference type="ChEBI" id="CHEBI:60240"/>
    </cofactor>
</comment>
<dbReference type="GO" id="GO:0046872">
    <property type="term" value="F:metal ion binding"/>
    <property type="evidence" value="ECO:0007669"/>
    <property type="project" value="UniProtKB-KW"/>
</dbReference>
<sequence length="267" mass="28442">MPAPKNTFKAAIREDRFQLGLWVALASPYAAEIVAGSGYDWLLIDGEHGPNDIPLLSSQIQAVARSASHPIVRLPVGETWMIKQILDTGAQTLLIPMVESVEQAQALVRAVRYPPHGVRGVGAALGRASQFSRIGDYLETANEEICLIVQIESRAGLAALDEIAALDGIDGLFIGPSDLAADMGYLGQPGHPAVTAAIKDAFERIRKAGKARGIMTLSLDQARHYRELGADFMAIGTDVTLLVSATAKLREDFLAGGESKAKPVAGY</sequence>
<dbReference type="FunFam" id="3.20.20.60:FF:000004">
    <property type="entry name" value="5-keto-4-deoxy-D-glucarate aldolase"/>
    <property type="match status" value="1"/>
</dbReference>
<dbReference type="Pfam" id="PF03328">
    <property type="entry name" value="HpcH_HpaI"/>
    <property type="match status" value="1"/>
</dbReference>
<evidence type="ECO:0000313" key="8">
    <source>
        <dbReference type="EMBL" id="MBB5539211.1"/>
    </source>
</evidence>
<keyword evidence="5" id="KW-0670">Pyruvate</keyword>
<evidence type="ECO:0000256" key="3">
    <source>
        <dbReference type="ARBA" id="ARBA00022723"/>
    </source>
</evidence>
<evidence type="ECO:0000256" key="1">
    <source>
        <dbReference type="ARBA" id="ARBA00001968"/>
    </source>
</evidence>
<comment type="catalytic activity">
    <reaction evidence="6">
        <text>D-glyceraldehyde + pyruvate = 2-dehydro-3-deoxy-L-galactonate</text>
        <dbReference type="Rhea" id="RHEA:80055"/>
        <dbReference type="ChEBI" id="CHEBI:15361"/>
        <dbReference type="ChEBI" id="CHEBI:17378"/>
        <dbReference type="ChEBI" id="CHEBI:75545"/>
    </reaction>
</comment>
<evidence type="ECO:0000256" key="4">
    <source>
        <dbReference type="ARBA" id="ARBA00023239"/>
    </source>
</evidence>
<keyword evidence="3" id="KW-0479">Metal-binding</keyword>
<feature type="domain" description="HpcH/HpaI aldolase/citrate lyase" evidence="7">
    <location>
        <begin position="18"/>
        <end position="244"/>
    </location>
</feature>
<dbReference type="PANTHER" id="PTHR30502:SF0">
    <property type="entry name" value="PHOSPHOENOLPYRUVATE CARBOXYLASE FAMILY PROTEIN"/>
    <property type="match status" value="1"/>
</dbReference>
<evidence type="ECO:0000313" key="9">
    <source>
        <dbReference type="Proteomes" id="UP000585507"/>
    </source>
</evidence>
<dbReference type="PANTHER" id="PTHR30502">
    <property type="entry name" value="2-KETO-3-DEOXY-L-RHAMNONATE ALDOLASE"/>
    <property type="match status" value="1"/>
</dbReference>
<dbReference type="GO" id="GO:0005737">
    <property type="term" value="C:cytoplasm"/>
    <property type="evidence" value="ECO:0007669"/>
    <property type="project" value="UniProtKB-ARBA"/>
</dbReference>
<keyword evidence="9" id="KW-1185">Reference proteome</keyword>
<dbReference type="RefSeq" id="WP_026203588.1">
    <property type="nucleotide sequence ID" value="NZ_JACHBK010000018.1"/>
</dbReference>
<dbReference type="SUPFAM" id="SSF51621">
    <property type="entry name" value="Phosphoenolpyruvate/pyruvate domain"/>
    <property type="match status" value="1"/>
</dbReference>
<dbReference type="EC" id="4.1.2.52" evidence="8"/>
<dbReference type="InterPro" id="IPR015813">
    <property type="entry name" value="Pyrv/PenolPyrv_kinase-like_dom"/>
</dbReference>
<dbReference type="InterPro" id="IPR040442">
    <property type="entry name" value="Pyrv_kinase-like_dom_sf"/>
</dbReference>
<keyword evidence="4 8" id="KW-0456">Lyase</keyword>
<name>A0A7W8XBX6_9HYPH</name>
<dbReference type="GO" id="GO:0010124">
    <property type="term" value="P:phenylacetate catabolic process"/>
    <property type="evidence" value="ECO:0007669"/>
    <property type="project" value="InterPro"/>
</dbReference>
<dbReference type="NCBIfam" id="TIGR02311">
    <property type="entry name" value="HpaI"/>
    <property type="match status" value="1"/>
</dbReference>